<accession>A0A5E4QUQ0</accession>
<gene>
    <name evidence="1" type="ORF">LSINAPIS_LOCUS11245</name>
</gene>
<proteinExistence type="predicted"/>
<reference evidence="1 2" key="1">
    <citation type="submission" date="2017-07" db="EMBL/GenBank/DDBJ databases">
        <authorList>
            <person name="Talla V."/>
            <person name="Backstrom N."/>
        </authorList>
    </citation>
    <scope>NUCLEOTIDE SEQUENCE [LARGE SCALE GENOMIC DNA]</scope>
</reference>
<dbReference type="EMBL" id="FZQP02004889">
    <property type="protein sequence ID" value="VVD00650.1"/>
    <property type="molecule type" value="Genomic_DNA"/>
</dbReference>
<dbReference type="AlphaFoldDB" id="A0A5E4QUQ0"/>
<dbReference type="SUPFAM" id="SSF101898">
    <property type="entry name" value="NHL repeat"/>
    <property type="match status" value="1"/>
</dbReference>
<name>A0A5E4QUQ0_9NEOP</name>
<evidence type="ECO:0000313" key="1">
    <source>
        <dbReference type="EMBL" id="VVD00650.1"/>
    </source>
</evidence>
<protein>
    <recommendedName>
        <fullName evidence="3">Ommochrome-binding protein-like</fullName>
    </recommendedName>
</protein>
<dbReference type="Proteomes" id="UP000324832">
    <property type="component" value="Unassembled WGS sequence"/>
</dbReference>
<sequence length="295" mass="34482">MFGDVKLHEALVIYLGTTKAKLKSCQACLNSVCYSRSRIVDGIKFSGQLAIDRSSNILYFHYKNRSIDFTAAFDINNARLQTLSNISFSFGHAVDQKTNELFMTGAKGLYRYYPTQNVIKLYGLTDKTIWHLQYEDKLYYSEFQKKGIYTYVDKKSKIIQGTNYQIDDFIIDKRGDIYFMHNYTTYLLKNGSQSAEIFEDEIYSLTIDKNGDAYFIQPFTRAIYKMIYNTERRVLKEFGAFRSGSAFKVIFDGDNDIIYYDGTDKKLYYLSPTMNRCVVRTKSIGRNMKKRIRMF</sequence>
<organism evidence="1 2">
    <name type="scientific">Leptidea sinapis</name>
    <dbReference type="NCBI Taxonomy" id="189913"/>
    <lineage>
        <taxon>Eukaryota</taxon>
        <taxon>Metazoa</taxon>
        <taxon>Ecdysozoa</taxon>
        <taxon>Arthropoda</taxon>
        <taxon>Hexapoda</taxon>
        <taxon>Insecta</taxon>
        <taxon>Pterygota</taxon>
        <taxon>Neoptera</taxon>
        <taxon>Endopterygota</taxon>
        <taxon>Lepidoptera</taxon>
        <taxon>Glossata</taxon>
        <taxon>Ditrysia</taxon>
        <taxon>Papilionoidea</taxon>
        <taxon>Pieridae</taxon>
        <taxon>Dismorphiinae</taxon>
        <taxon>Leptidea</taxon>
    </lineage>
</organism>
<keyword evidence="2" id="KW-1185">Reference proteome</keyword>
<evidence type="ECO:0000313" key="2">
    <source>
        <dbReference type="Proteomes" id="UP000324832"/>
    </source>
</evidence>
<evidence type="ECO:0008006" key="3">
    <source>
        <dbReference type="Google" id="ProtNLM"/>
    </source>
</evidence>